<reference evidence="3 4" key="1">
    <citation type="submission" date="2018-05" db="EMBL/GenBank/DDBJ databases">
        <title>Draft genome sequence of Scytalidium lignicola DSM 105466, a ubiquitous saprotrophic fungus.</title>
        <authorList>
            <person name="Buettner E."/>
            <person name="Gebauer A.M."/>
            <person name="Hofrichter M."/>
            <person name="Liers C."/>
            <person name="Kellner H."/>
        </authorList>
    </citation>
    <scope>NUCLEOTIDE SEQUENCE [LARGE SCALE GENOMIC DNA]</scope>
    <source>
        <strain evidence="3 4">DSM 105466</strain>
    </source>
</reference>
<evidence type="ECO:0000256" key="1">
    <source>
        <dbReference type="SAM" id="MobiDB-lite"/>
    </source>
</evidence>
<feature type="compositionally biased region" description="Basic residues" evidence="1">
    <location>
        <begin position="189"/>
        <end position="201"/>
    </location>
</feature>
<accession>A0A3E2HCM8</accession>
<gene>
    <name evidence="3" type="ORF">B7463_g5244</name>
</gene>
<evidence type="ECO:0000256" key="2">
    <source>
        <dbReference type="SAM" id="Phobius"/>
    </source>
</evidence>
<evidence type="ECO:0000313" key="3">
    <source>
        <dbReference type="EMBL" id="RFU31107.1"/>
    </source>
</evidence>
<feature type="region of interest" description="Disordered" evidence="1">
    <location>
        <begin position="150"/>
        <end position="448"/>
    </location>
</feature>
<dbReference type="Proteomes" id="UP000258309">
    <property type="component" value="Unassembled WGS sequence"/>
</dbReference>
<feature type="compositionally biased region" description="Polar residues" evidence="1">
    <location>
        <begin position="291"/>
        <end position="309"/>
    </location>
</feature>
<dbReference type="OMA" id="SRSEYQY"/>
<feature type="region of interest" description="Disordered" evidence="1">
    <location>
        <begin position="116"/>
        <end position="138"/>
    </location>
</feature>
<sequence length="448" mass="49732">MAPVPNSEHSFSTIKSYLSTTLKRTPTSASISEAAASLVKRTRELIPRDDNPLPDYSAGVTPPQNIPNKAFFALFALIGVGIVLTGIWFFFWAKNGGFYFAENDWDDYKSTVLRRKGPNGTTLSGATESTDLGGGSIVHGENRSIWGKKKKGKKYKDFDDEGSSLSGSQVTSEMTEVPYQDNATVPSTKSHRKKKSRRSHAPRGPNDEEEMDIGVQEAIRAYRHEKPARVGGINKQSEASTWDGSNTQGSDVSTDLLSHRQVTPTTTPTKSRKERKDKPTSAAAGIRKVMPSTTERPSNFWNRSIADSSVTHREEVESDQEHIKSEARRLQEKGRAAQRRNFSFRVGDDSVADRDESRKSDSQSRAERRSERRARHESRSPIKRLPPTDSDLGTIISEDSSDIGTKSYHHPIPGISSTVGSDYAEEKRKKRGGGGYRRERRGSIGEDQ</sequence>
<comment type="caution">
    <text evidence="3">The sequence shown here is derived from an EMBL/GenBank/DDBJ whole genome shotgun (WGS) entry which is preliminary data.</text>
</comment>
<feature type="compositionally biased region" description="Polar residues" evidence="1">
    <location>
        <begin position="163"/>
        <end position="174"/>
    </location>
</feature>
<feature type="compositionally biased region" description="Polar residues" evidence="1">
    <location>
        <begin position="234"/>
        <end position="269"/>
    </location>
</feature>
<feature type="non-terminal residue" evidence="3">
    <location>
        <position position="448"/>
    </location>
</feature>
<feature type="compositionally biased region" description="Basic and acidic residues" evidence="1">
    <location>
        <begin position="346"/>
        <end position="370"/>
    </location>
</feature>
<dbReference type="STRING" id="5539.A0A3E2HCM8"/>
<dbReference type="EMBL" id="NCSJ02000084">
    <property type="protein sequence ID" value="RFU31107.1"/>
    <property type="molecule type" value="Genomic_DNA"/>
</dbReference>
<feature type="compositionally biased region" description="Polar residues" evidence="1">
    <location>
        <begin position="119"/>
        <end position="130"/>
    </location>
</feature>
<evidence type="ECO:0008006" key="5">
    <source>
        <dbReference type="Google" id="ProtNLM"/>
    </source>
</evidence>
<feature type="compositionally biased region" description="Basic and acidic residues" evidence="1">
    <location>
        <begin position="310"/>
        <end position="335"/>
    </location>
</feature>
<proteinExistence type="predicted"/>
<name>A0A3E2HCM8_SCYLI</name>
<keyword evidence="4" id="KW-1185">Reference proteome</keyword>
<evidence type="ECO:0000313" key="4">
    <source>
        <dbReference type="Proteomes" id="UP000258309"/>
    </source>
</evidence>
<dbReference type="AlphaFoldDB" id="A0A3E2HCM8"/>
<feature type="transmembrane region" description="Helical" evidence="2">
    <location>
        <begin position="70"/>
        <end position="91"/>
    </location>
</feature>
<organism evidence="3 4">
    <name type="scientific">Scytalidium lignicola</name>
    <name type="common">Hyphomycete</name>
    <dbReference type="NCBI Taxonomy" id="5539"/>
    <lineage>
        <taxon>Eukaryota</taxon>
        <taxon>Fungi</taxon>
        <taxon>Dikarya</taxon>
        <taxon>Ascomycota</taxon>
        <taxon>Pezizomycotina</taxon>
        <taxon>Leotiomycetes</taxon>
        <taxon>Leotiomycetes incertae sedis</taxon>
        <taxon>Scytalidium</taxon>
    </lineage>
</organism>
<feature type="non-terminal residue" evidence="3">
    <location>
        <position position="1"/>
    </location>
</feature>
<protein>
    <recommendedName>
        <fullName evidence="5">Endosomal spry domain-containing protein</fullName>
    </recommendedName>
</protein>
<dbReference type="OrthoDB" id="5393404at2759"/>
<keyword evidence="2" id="KW-1133">Transmembrane helix</keyword>
<keyword evidence="2" id="KW-0812">Transmembrane</keyword>
<keyword evidence="2" id="KW-0472">Membrane</keyword>